<accession>A0ABC8RG29</accession>
<gene>
    <name evidence="1" type="ORF">ILEXP_LOCUS11307</name>
    <name evidence="2" type="ORF">ILEXP_LOCUS36806</name>
</gene>
<evidence type="ECO:0000313" key="2">
    <source>
        <dbReference type="EMBL" id="CAK9167530.1"/>
    </source>
</evidence>
<dbReference type="AlphaFoldDB" id="A0ABC8RG29"/>
<dbReference type="PANTHER" id="PTHR37613">
    <property type="entry name" value="DUF4378 DOMAIN PROTEIN"/>
    <property type="match status" value="1"/>
</dbReference>
<sequence>MDSTMPKQLGELLQEQQEPFTLEAYLLERGYLSSSNSTKFLKRPVISGITKRKKVVQNCSKIVKVVFNKLLSIDSKLKRKNCGSDHVSVTEKSMNSKEIAEEDKFSSASSTTVFNSCSQSEVEDAYDLSEEEHISATPKTCHALKPGKREEEVATEREFQWYRVEDSKQPSPVSVLDDIQFDEVRQNATKIEEESLKTCKKEVDESIFSVSVSNLSFHSSSKRPNPSCVGELQELVVSNHSSQYTKNKRFLQQSKQLLFDCMREVVESHRGKDNRSLQFQQFLGPEELWNLLYENIWTWSRLSIDETNIAHLLNLDFLDSSEKWSDLEQQRREIGEQIGDTILEDITNEIVMDLIKFT</sequence>
<comment type="caution">
    <text evidence="1">The sequence shown here is derived from an EMBL/GenBank/DDBJ whole genome shotgun (WGS) entry which is preliminary data.</text>
</comment>
<keyword evidence="3" id="KW-1185">Reference proteome</keyword>
<dbReference type="EMBL" id="CAUOFW020001314">
    <property type="protein sequence ID" value="CAK9143590.1"/>
    <property type="molecule type" value="Genomic_DNA"/>
</dbReference>
<dbReference type="EMBL" id="CAUOFW020004855">
    <property type="protein sequence ID" value="CAK9167530.1"/>
    <property type="molecule type" value="Genomic_DNA"/>
</dbReference>
<name>A0ABC8RG29_9AQUA</name>
<evidence type="ECO:0000313" key="1">
    <source>
        <dbReference type="EMBL" id="CAK9143590.1"/>
    </source>
</evidence>
<dbReference type="Proteomes" id="UP001642360">
    <property type="component" value="Unassembled WGS sequence"/>
</dbReference>
<reference evidence="1 3" key="1">
    <citation type="submission" date="2024-02" db="EMBL/GenBank/DDBJ databases">
        <authorList>
            <person name="Vignale AGUSTIN F."/>
            <person name="Sosa J E."/>
            <person name="Modenutti C."/>
        </authorList>
    </citation>
    <scope>NUCLEOTIDE SEQUENCE [LARGE SCALE GENOMIC DNA]</scope>
</reference>
<organism evidence="1 3">
    <name type="scientific">Ilex paraguariensis</name>
    <name type="common">yerba mate</name>
    <dbReference type="NCBI Taxonomy" id="185542"/>
    <lineage>
        <taxon>Eukaryota</taxon>
        <taxon>Viridiplantae</taxon>
        <taxon>Streptophyta</taxon>
        <taxon>Embryophyta</taxon>
        <taxon>Tracheophyta</taxon>
        <taxon>Spermatophyta</taxon>
        <taxon>Magnoliopsida</taxon>
        <taxon>eudicotyledons</taxon>
        <taxon>Gunneridae</taxon>
        <taxon>Pentapetalae</taxon>
        <taxon>asterids</taxon>
        <taxon>campanulids</taxon>
        <taxon>Aquifoliales</taxon>
        <taxon>Aquifoliaceae</taxon>
        <taxon>Ilex</taxon>
    </lineage>
</organism>
<evidence type="ECO:0000313" key="3">
    <source>
        <dbReference type="Proteomes" id="UP001642360"/>
    </source>
</evidence>
<evidence type="ECO:0008006" key="4">
    <source>
        <dbReference type="Google" id="ProtNLM"/>
    </source>
</evidence>
<protein>
    <recommendedName>
        <fullName evidence="4">DUF4378 domain-containing protein</fullName>
    </recommendedName>
</protein>
<dbReference type="PANTHER" id="PTHR37613:SF4">
    <property type="entry name" value="DUF4378 DOMAIN-CONTAINING PROTEIN"/>
    <property type="match status" value="1"/>
</dbReference>
<proteinExistence type="predicted"/>